<feature type="transmembrane region" description="Helical" evidence="13">
    <location>
        <begin position="505"/>
        <end position="526"/>
    </location>
</feature>
<evidence type="ECO:0000313" key="15">
    <source>
        <dbReference type="EMBL" id="KAG7528585.1"/>
    </source>
</evidence>
<keyword evidence="6 13" id="KW-0808">Transferase</keyword>
<keyword evidence="10 13" id="KW-0472">Membrane</keyword>
<comment type="pathway">
    <text evidence="2 13">Glycolipid biosynthesis; glycosylphosphatidylinositol-anchor biosynthesis.</text>
</comment>
<dbReference type="PANTHER" id="PTHR12250">
    <property type="entry name" value="PHOSPHATIDYLINOSITOL GLYCAN, CLASS N"/>
    <property type="match status" value="1"/>
</dbReference>
<evidence type="ECO:0000313" key="16">
    <source>
        <dbReference type="Proteomes" id="UP000812966"/>
    </source>
</evidence>
<keyword evidence="8 13" id="KW-0256">Endoplasmic reticulum</keyword>
<feature type="transmembrane region" description="Helical" evidence="13">
    <location>
        <begin position="570"/>
        <end position="588"/>
    </location>
</feature>
<feature type="transmembrane region" description="Helical" evidence="13">
    <location>
        <begin position="532"/>
        <end position="550"/>
    </location>
</feature>
<comment type="subcellular location">
    <subcellularLocation>
        <location evidence="1 13">Endoplasmic reticulum membrane</location>
        <topology evidence="1 13">Multi-pass membrane protein</topology>
    </subcellularLocation>
</comment>
<keyword evidence="11" id="KW-0325">Glycoprotein</keyword>
<feature type="transmembrane region" description="Helical" evidence="13">
    <location>
        <begin position="840"/>
        <end position="859"/>
    </location>
</feature>
<dbReference type="EMBL" id="JABELV010000177">
    <property type="protein sequence ID" value="KAG7528585.1"/>
    <property type="molecule type" value="Genomic_DNA"/>
</dbReference>
<keyword evidence="5 13" id="KW-0337">GPI-anchor biosynthesis</keyword>
<keyword evidence="7 13" id="KW-0812">Transmembrane</keyword>
<dbReference type="CDD" id="cd16020">
    <property type="entry name" value="GPI_EPT_1"/>
    <property type="match status" value="1"/>
</dbReference>
<protein>
    <recommendedName>
        <fullName evidence="4 13">GPI ethanolamine phosphate transferase 1</fullName>
        <ecNumber evidence="13">2.-.-.-</ecNumber>
    </recommendedName>
</protein>
<feature type="domain" description="GPI ethanolamine phosphate transferase 1 C-terminal" evidence="14">
    <location>
        <begin position="458"/>
        <end position="905"/>
    </location>
</feature>
<dbReference type="InterPro" id="IPR002591">
    <property type="entry name" value="Phosphodiest/P_Trfase"/>
</dbReference>
<evidence type="ECO:0000256" key="13">
    <source>
        <dbReference type="RuleBase" id="RU367138"/>
    </source>
</evidence>
<dbReference type="PANTHER" id="PTHR12250:SF0">
    <property type="entry name" value="GPI ETHANOLAMINE PHOSPHATE TRANSFERASE 1"/>
    <property type="match status" value="1"/>
</dbReference>
<dbReference type="Gene3D" id="3.40.720.10">
    <property type="entry name" value="Alkaline Phosphatase, subunit A"/>
    <property type="match status" value="1"/>
</dbReference>
<evidence type="ECO:0000256" key="7">
    <source>
        <dbReference type="ARBA" id="ARBA00022692"/>
    </source>
</evidence>
<dbReference type="InterPro" id="IPR037671">
    <property type="entry name" value="PIGN_N"/>
</dbReference>
<dbReference type="EC" id="2.-.-.-" evidence="13"/>
<evidence type="ECO:0000256" key="12">
    <source>
        <dbReference type="ARBA" id="ARBA00024850"/>
    </source>
</evidence>
<comment type="caution">
    <text evidence="15">The sequence shown here is derived from an EMBL/GenBank/DDBJ whole genome shotgun (WGS) entry which is preliminary data.</text>
</comment>
<feature type="transmembrane region" description="Helical" evidence="13">
    <location>
        <begin position="757"/>
        <end position="775"/>
    </location>
</feature>
<feature type="transmembrane region" description="Helical" evidence="13">
    <location>
        <begin position="909"/>
        <end position="928"/>
    </location>
</feature>
<keyword evidence="16" id="KW-1185">Reference proteome</keyword>
<gene>
    <name evidence="15" type="ORF">FFLO_06071</name>
</gene>
<comment type="similarity">
    <text evidence="3 13">Belongs to the PIGG/PIGN/PIGO family. PIGN subfamily.</text>
</comment>
<proteinExistence type="inferred from homology"/>
<feature type="transmembrane region" description="Helical" evidence="13">
    <location>
        <begin position="709"/>
        <end position="727"/>
    </location>
</feature>
<evidence type="ECO:0000256" key="6">
    <source>
        <dbReference type="ARBA" id="ARBA00022679"/>
    </source>
</evidence>
<comment type="function">
    <text evidence="12 13">Ethanolamine phosphate transferase involved in glycosylphosphatidylinositol-anchor biosynthesis. Transfers ethanolamine phosphate to the first alpha-1,4-linked mannose of the glycosylphosphatidylinositol precursor of GPI-anchor.</text>
</comment>
<organism evidence="15 16">
    <name type="scientific">Filobasidium floriforme</name>
    <dbReference type="NCBI Taxonomy" id="5210"/>
    <lineage>
        <taxon>Eukaryota</taxon>
        <taxon>Fungi</taxon>
        <taxon>Dikarya</taxon>
        <taxon>Basidiomycota</taxon>
        <taxon>Agaricomycotina</taxon>
        <taxon>Tremellomycetes</taxon>
        <taxon>Filobasidiales</taxon>
        <taxon>Filobasidiaceae</taxon>
        <taxon>Filobasidium</taxon>
    </lineage>
</organism>
<sequence>MAAFPRSSRTVVGLGLVLHLTYLLAMFDTYFHSPIVHIDRSHPVNEQGDETLADRLVLMVADGLRADLVFTPTGSPRIPLPSGEVMAPYLRSIIEERGCFGISHARVPTESRPGREYELGGLWEDPSAVFKGWKHNPVNFDSILNQSSTAFTFGSPDILPIFASHPPGGKREDDPLDPDRKVLMWMYHEDDEDFTSDATRLDAFSFDRFQSLLHRAQQDDKLARRLRAPGTVFFLHLLGLDTTGHGFGPHSKEYIDSIQYVDNIVRKVEQEMRFFFQDDRTAYLFTADHGMSNIGNHGDGHPDNTRTPYITWGSGIRSPLTDSVPSSHDQVSQPWGFNGLLRRDVDQVDLTMLMAALVGGNWPKNSVGILPEDLLQPAVGVERTRARLMLGNAKSVLEQFDTKQKRTAARKLNFRPFTSMLDVYGEDPVLSIIQQLDAGDYKNATETARQIAGMALDGLAYYDTYEQSKLRSIVSLGYTFFGIYILLYVRHVFGINKSAPTPQRNALPADILTIAAGATVIVGAVIEESPWHAIYAAFPIYLGRAILVNLWEGSSGIRIRTHNIAHALKWLAQLALYSGALVAMAMGYKHRIVWCLGFLPLGVRAGLQGELSLANFCRKSFPFFSAAAWALLPVERDEDLRILIAGAAINYGFIVYCFSKSCTSTDLTWTSAKRTFGVQLYFSGALSVYAIWAAYSLGRKDPINSTARGAGWILLAYSILFPLFSGFKAGQSANLRLALLYNTFSASYLLLSQSWEILFLINYAAVIAVWMNSETTSRAPDSTAYRLIQTPDAARALSFLFLVHAGFFCTGNVASIASFYLAPVYRLVPVFQPAIMSTLLMYKIIVPFILLSAAFASICSRQRLPPFALILLTLAMSEPLNDHWLFSALLAICLFFFRQVQTTGSWLEIGSSISHFAIASLLIAYNVFLNVIGEFVMRGAISGSPIRKKID</sequence>
<dbReference type="GO" id="GO:0005789">
    <property type="term" value="C:endoplasmic reticulum membrane"/>
    <property type="evidence" value="ECO:0007669"/>
    <property type="project" value="UniProtKB-SubCell"/>
</dbReference>
<dbReference type="Pfam" id="PF04987">
    <property type="entry name" value="PigN"/>
    <property type="match status" value="1"/>
</dbReference>
<dbReference type="AlphaFoldDB" id="A0A8K0JL90"/>
<comment type="caution">
    <text evidence="13">Lacks conserved residue(s) required for the propagation of feature annotation.</text>
</comment>
<accession>A0A8K0JL90</accession>
<reference evidence="15" key="1">
    <citation type="submission" date="2020-04" db="EMBL/GenBank/DDBJ databases">
        <title>Analysis of mating type loci in Filobasidium floriforme.</title>
        <authorList>
            <person name="Nowrousian M."/>
        </authorList>
    </citation>
    <scope>NUCLEOTIDE SEQUENCE</scope>
    <source>
        <strain evidence="15">CBS 6242</strain>
    </source>
</reference>
<dbReference type="UniPathway" id="UPA00196"/>
<dbReference type="InterPro" id="IPR017852">
    <property type="entry name" value="GPI_EtnP_transferase_1_C"/>
</dbReference>
<evidence type="ECO:0000256" key="5">
    <source>
        <dbReference type="ARBA" id="ARBA00022502"/>
    </source>
</evidence>
<feature type="transmembrane region" description="Helical" evidence="13">
    <location>
        <begin position="680"/>
        <end position="697"/>
    </location>
</feature>
<dbReference type="GO" id="GO:0006506">
    <property type="term" value="P:GPI anchor biosynthetic process"/>
    <property type="evidence" value="ECO:0007669"/>
    <property type="project" value="UniProtKB-UniPathway"/>
</dbReference>
<feature type="transmembrane region" description="Helical" evidence="13">
    <location>
        <begin position="473"/>
        <end position="493"/>
    </location>
</feature>
<evidence type="ECO:0000256" key="4">
    <source>
        <dbReference type="ARBA" id="ARBA00020831"/>
    </source>
</evidence>
<dbReference type="InterPro" id="IPR007070">
    <property type="entry name" value="GPI_EtnP_transferase_1"/>
</dbReference>
<evidence type="ECO:0000256" key="9">
    <source>
        <dbReference type="ARBA" id="ARBA00022989"/>
    </source>
</evidence>
<feature type="transmembrane region" description="Helical" evidence="13">
    <location>
        <begin position="880"/>
        <end position="897"/>
    </location>
</feature>
<evidence type="ECO:0000256" key="10">
    <source>
        <dbReference type="ARBA" id="ARBA00023136"/>
    </source>
</evidence>
<evidence type="ECO:0000256" key="2">
    <source>
        <dbReference type="ARBA" id="ARBA00004687"/>
    </source>
</evidence>
<dbReference type="SUPFAM" id="SSF53649">
    <property type="entry name" value="Alkaline phosphatase-like"/>
    <property type="match status" value="1"/>
</dbReference>
<dbReference type="Proteomes" id="UP000812966">
    <property type="component" value="Unassembled WGS sequence"/>
</dbReference>
<keyword evidence="9 13" id="KW-1133">Transmembrane helix</keyword>
<name>A0A8K0JL90_9TREE</name>
<evidence type="ECO:0000259" key="14">
    <source>
        <dbReference type="Pfam" id="PF04987"/>
    </source>
</evidence>
<evidence type="ECO:0000256" key="3">
    <source>
        <dbReference type="ARBA" id="ARBA00008400"/>
    </source>
</evidence>
<evidence type="ECO:0000256" key="8">
    <source>
        <dbReference type="ARBA" id="ARBA00022824"/>
    </source>
</evidence>
<dbReference type="InterPro" id="IPR017850">
    <property type="entry name" value="Alkaline_phosphatase_core_sf"/>
</dbReference>
<feature type="transmembrane region" description="Helical" evidence="13">
    <location>
        <begin position="796"/>
        <end position="820"/>
    </location>
</feature>
<dbReference type="Pfam" id="PF01663">
    <property type="entry name" value="Phosphodiest"/>
    <property type="match status" value="1"/>
</dbReference>
<evidence type="ECO:0000256" key="11">
    <source>
        <dbReference type="ARBA" id="ARBA00023180"/>
    </source>
</evidence>
<evidence type="ECO:0000256" key="1">
    <source>
        <dbReference type="ARBA" id="ARBA00004477"/>
    </source>
</evidence>
<dbReference type="GO" id="GO:0051377">
    <property type="term" value="F:mannose-ethanolamine phosphotransferase activity"/>
    <property type="evidence" value="ECO:0007669"/>
    <property type="project" value="UniProtKB-UniRule"/>
</dbReference>